<dbReference type="GO" id="GO:0046872">
    <property type="term" value="F:metal ion binding"/>
    <property type="evidence" value="ECO:0007669"/>
    <property type="project" value="UniProtKB-KW"/>
</dbReference>
<dbReference type="PROSITE" id="PS01125">
    <property type="entry name" value="ROK"/>
    <property type="match status" value="1"/>
</dbReference>
<comment type="caution">
    <text evidence="13">The sequence shown here is derived from an EMBL/GenBank/DDBJ whole genome shotgun (WGS) entry which is preliminary data.</text>
</comment>
<keyword evidence="6" id="KW-0418">Kinase</keyword>
<comment type="cofactor">
    <cofactor evidence="1">
        <name>Mg(2+)</name>
        <dbReference type="ChEBI" id="CHEBI:18420"/>
    </cofactor>
</comment>
<dbReference type="FunFam" id="3.30.420.40:FF:000153">
    <property type="entry name" value="Putative fructokinase"/>
    <property type="match status" value="1"/>
</dbReference>
<comment type="catalytic activity">
    <reaction evidence="12">
        <text>D-fructose + ATP = D-fructose 6-phosphate + ADP + H(+)</text>
        <dbReference type="Rhea" id="RHEA:16125"/>
        <dbReference type="ChEBI" id="CHEBI:15378"/>
        <dbReference type="ChEBI" id="CHEBI:30616"/>
        <dbReference type="ChEBI" id="CHEBI:37721"/>
        <dbReference type="ChEBI" id="CHEBI:61527"/>
        <dbReference type="ChEBI" id="CHEBI:456216"/>
        <dbReference type="EC" id="2.7.1.4"/>
    </reaction>
</comment>
<dbReference type="CDD" id="cd24067">
    <property type="entry name" value="ASKHA_NBD_ROK_BsFRK-like"/>
    <property type="match status" value="1"/>
</dbReference>
<dbReference type="SUPFAM" id="SSF53067">
    <property type="entry name" value="Actin-like ATPase domain"/>
    <property type="match status" value="1"/>
</dbReference>
<accession>A0A844ZD89</accession>
<dbReference type="Pfam" id="PF00480">
    <property type="entry name" value="ROK"/>
    <property type="match status" value="1"/>
</dbReference>
<evidence type="ECO:0000256" key="10">
    <source>
        <dbReference type="ARBA" id="ARBA00023277"/>
    </source>
</evidence>
<organism evidence="13 14">
    <name type="scientific">Parapontixanthobacter aurantiacus</name>
    <dbReference type="NCBI Taxonomy" id="1463599"/>
    <lineage>
        <taxon>Bacteria</taxon>
        <taxon>Pseudomonadati</taxon>
        <taxon>Pseudomonadota</taxon>
        <taxon>Alphaproteobacteria</taxon>
        <taxon>Sphingomonadales</taxon>
        <taxon>Erythrobacteraceae</taxon>
        <taxon>Parapontixanthobacter</taxon>
    </lineage>
</organism>
<evidence type="ECO:0000256" key="9">
    <source>
        <dbReference type="ARBA" id="ARBA00022842"/>
    </source>
</evidence>
<dbReference type="InterPro" id="IPR000600">
    <property type="entry name" value="ROK"/>
</dbReference>
<dbReference type="EC" id="2.7.1.4" evidence="11"/>
<keyword evidence="9" id="KW-0460">Magnesium</keyword>
<dbReference type="Gene3D" id="3.30.420.40">
    <property type="match status" value="2"/>
</dbReference>
<evidence type="ECO:0000256" key="5">
    <source>
        <dbReference type="ARBA" id="ARBA00022741"/>
    </source>
</evidence>
<evidence type="ECO:0000313" key="14">
    <source>
        <dbReference type="Proteomes" id="UP000433104"/>
    </source>
</evidence>
<reference evidence="13 14" key="1">
    <citation type="submission" date="2019-12" db="EMBL/GenBank/DDBJ databases">
        <title>Genomic-based taxomic classification of the family Erythrobacteraceae.</title>
        <authorList>
            <person name="Xu L."/>
        </authorList>
    </citation>
    <scope>NUCLEOTIDE SEQUENCE [LARGE SCALE GENOMIC DNA]</scope>
    <source>
        <strain evidence="13 14">MCCC 1A09962</strain>
    </source>
</reference>
<dbReference type="AlphaFoldDB" id="A0A844ZD89"/>
<evidence type="ECO:0000256" key="8">
    <source>
        <dbReference type="ARBA" id="ARBA00022840"/>
    </source>
</evidence>
<keyword evidence="10" id="KW-0119">Carbohydrate metabolism</keyword>
<proteinExistence type="inferred from homology"/>
<evidence type="ECO:0000256" key="7">
    <source>
        <dbReference type="ARBA" id="ARBA00022833"/>
    </source>
</evidence>
<evidence type="ECO:0000256" key="4">
    <source>
        <dbReference type="ARBA" id="ARBA00022723"/>
    </source>
</evidence>
<keyword evidence="3" id="KW-0808">Transferase</keyword>
<evidence type="ECO:0000256" key="3">
    <source>
        <dbReference type="ARBA" id="ARBA00022679"/>
    </source>
</evidence>
<dbReference type="PANTHER" id="PTHR42742">
    <property type="entry name" value="TRANSCRIPTIONAL REPRESSOR MPRA"/>
    <property type="match status" value="1"/>
</dbReference>
<dbReference type="InterPro" id="IPR049874">
    <property type="entry name" value="ROK_cs"/>
</dbReference>
<dbReference type="Proteomes" id="UP000433104">
    <property type="component" value="Unassembled WGS sequence"/>
</dbReference>
<dbReference type="OrthoDB" id="9783435at2"/>
<keyword evidence="4" id="KW-0479">Metal-binding</keyword>
<name>A0A844ZD89_9SPHN</name>
<keyword evidence="7" id="KW-0862">Zinc</keyword>
<protein>
    <recommendedName>
        <fullName evidence="11">fructokinase</fullName>
        <ecNumber evidence="11">2.7.1.4</ecNumber>
    </recommendedName>
</protein>
<dbReference type="EMBL" id="WTYW01000001">
    <property type="protein sequence ID" value="MXO85835.1"/>
    <property type="molecule type" value="Genomic_DNA"/>
</dbReference>
<dbReference type="GO" id="GO:0008865">
    <property type="term" value="F:fructokinase activity"/>
    <property type="evidence" value="ECO:0007669"/>
    <property type="project" value="UniProtKB-EC"/>
</dbReference>
<evidence type="ECO:0000256" key="11">
    <source>
        <dbReference type="ARBA" id="ARBA00038887"/>
    </source>
</evidence>
<dbReference type="InterPro" id="IPR051804">
    <property type="entry name" value="Carb_Metab_Reg_Kinase/Isom"/>
</dbReference>
<dbReference type="InterPro" id="IPR043129">
    <property type="entry name" value="ATPase_NBD"/>
</dbReference>
<evidence type="ECO:0000256" key="1">
    <source>
        <dbReference type="ARBA" id="ARBA00001946"/>
    </source>
</evidence>
<gene>
    <name evidence="13" type="ORF">GRI38_07290</name>
</gene>
<keyword evidence="5" id="KW-0547">Nucleotide-binding</keyword>
<dbReference type="PANTHER" id="PTHR42742:SF3">
    <property type="entry name" value="FRUCTOKINASE"/>
    <property type="match status" value="1"/>
</dbReference>
<evidence type="ECO:0000256" key="6">
    <source>
        <dbReference type="ARBA" id="ARBA00022777"/>
    </source>
</evidence>
<sequence>MIGGVEAGGTKFVLAIGTSTGEIVQRHTLETTHPDDTLREATYWFETRGPIAALGIASFGPLDLDRTSPKWGHITSTPKRGWANCDIVGWFRERLGCPVGFDTDVNAAALAEWNAWRQTDSTLAYVTVGTGIGGGVVVGGQVLGGKTHPEIGHIRVARHPLDRDFAGVCPYHGDCLEGLASGPAIEARWGHRLGDVEVKNAQDMIAHYLGQMCYSLFSITAVERIVLGGGVMQTEGLIELVREHTKQIDDGYLPTGIERQIETPLLGTKSGITGALLLASLALSAAKT</sequence>
<dbReference type="GO" id="GO:0005524">
    <property type="term" value="F:ATP binding"/>
    <property type="evidence" value="ECO:0007669"/>
    <property type="project" value="UniProtKB-KW"/>
</dbReference>
<keyword evidence="8" id="KW-0067">ATP-binding</keyword>
<evidence type="ECO:0000313" key="13">
    <source>
        <dbReference type="EMBL" id="MXO85835.1"/>
    </source>
</evidence>
<evidence type="ECO:0000256" key="12">
    <source>
        <dbReference type="ARBA" id="ARBA00048451"/>
    </source>
</evidence>
<comment type="similarity">
    <text evidence="2">Belongs to the ROK (NagC/XylR) family.</text>
</comment>
<keyword evidence="14" id="KW-1185">Reference proteome</keyword>
<evidence type="ECO:0000256" key="2">
    <source>
        <dbReference type="ARBA" id="ARBA00006479"/>
    </source>
</evidence>